<dbReference type="InterPro" id="IPR013321">
    <property type="entry name" value="Arc_rbn_hlx_hlx"/>
</dbReference>
<dbReference type="GO" id="GO:0006351">
    <property type="term" value="P:DNA-templated transcription"/>
    <property type="evidence" value="ECO:0007669"/>
    <property type="project" value="TreeGrafter"/>
</dbReference>
<dbReference type="AlphaFoldDB" id="A0A662ZL72"/>
<dbReference type="NCBIfam" id="TIGR02384">
    <property type="entry name" value="RelB_DinJ"/>
    <property type="match status" value="1"/>
</dbReference>
<evidence type="ECO:0000256" key="2">
    <source>
        <dbReference type="ARBA" id="ARBA00022649"/>
    </source>
</evidence>
<dbReference type="RefSeq" id="WP_031580274.1">
    <property type="nucleotide sequence ID" value="NZ_FOXF01000063.1"/>
</dbReference>
<reference evidence="3 4" key="1">
    <citation type="submission" date="2016-10" db="EMBL/GenBank/DDBJ databases">
        <authorList>
            <person name="Varghese N."/>
            <person name="Submissions S."/>
        </authorList>
    </citation>
    <scope>NUCLEOTIDE SEQUENCE [LARGE SCALE GENOMIC DNA]</scope>
    <source>
        <strain evidence="3 4">DSM 1361</strain>
    </source>
</reference>
<evidence type="ECO:0000313" key="4">
    <source>
        <dbReference type="Proteomes" id="UP000243745"/>
    </source>
</evidence>
<gene>
    <name evidence="3" type="ORF">SAMN02910344_02160</name>
</gene>
<organism evidence="3 4">
    <name type="scientific">Ruminobacter amylophilus</name>
    <dbReference type="NCBI Taxonomy" id="867"/>
    <lineage>
        <taxon>Bacteria</taxon>
        <taxon>Pseudomonadati</taxon>
        <taxon>Pseudomonadota</taxon>
        <taxon>Gammaproteobacteria</taxon>
        <taxon>Aeromonadales</taxon>
        <taxon>Succinivibrionaceae</taxon>
        <taxon>Ruminobacter</taxon>
    </lineage>
</organism>
<accession>A0A662ZL72</accession>
<dbReference type="PANTHER" id="PTHR38781">
    <property type="entry name" value="ANTITOXIN DINJ-RELATED"/>
    <property type="match status" value="1"/>
</dbReference>
<dbReference type="Pfam" id="PF04221">
    <property type="entry name" value="RelB"/>
    <property type="match status" value="1"/>
</dbReference>
<evidence type="ECO:0000256" key="1">
    <source>
        <dbReference type="ARBA" id="ARBA00010562"/>
    </source>
</evidence>
<sequence>MGQINVKLNDDDKLKAMEALKEMGLTMSSAIQMFIAKVARERRIPFDVCADPFYSENNMNELRRRIENVKSGKSTLKEHELFVEDEDEEDLD</sequence>
<name>A0A662ZL72_9GAMM</name>
<protein>
    <submittedName>
        <fullName evidence="3">DNA-damage-inducible protein J</fullName>
    </submittedName>
</protein>
<proteinExistence type="inferred from homology"/>
<dbReference type="Gene3D" id="1.10.1220.10">
    <property type="entry name" value="Met repressor-like"/>
    <property type="match status" value="1"/>
</dbReference>
<dbReference type="EMBL" id="FOXF01000063">
    <property type="protein sequence ID" value="SFP72620.1"/>
    <property type="molecule type" value="Genomic_DNA"/>
</dbReference>
<keyword evidence="2" id="KW-1277">Toxin-antitoxin system</keyword>
<dbReference type="GO" id="GO:0006355">
    <property type="term" value="P:regulation of DNA-templated transcription"/>
    <property type="evidence" value="ECO:0007669"/>
    <property type="project" value="InterPro"/>
</dbReference>
<dbReference type="InterPro" id="IPR007337">
    <property type="entry name" value="RelB/DinJ"/>
</dbReference>
<evidence type="ECO:0000313" key="3">
    <source>
        <dbReference type="EMBL" id="SFP72620.1"/>
    </source>
</evidence>
<comment type="similarity">
    <text evidence="1">Belongs to the RelB/DinJ antitoxin family.</text>
</comment>
<keyword evidence="4" id="KW-1185">Reference proteome</keyword>
<dbReference type="Proteomes" id="UP000243745">
    <property type="component" value="Unassembled WGS sequence"/>
</dbReference>
<dbReference type="PANTHER" id="PTHR38781:SF1">
    <property type="entry name" value="ANTITOXIN DINJ-RELATED"/>
    <property type="match status" value="1"/>
</dbReference>
<dbReference type="OrthoDB" id="3174560at2"/>